<name>U9TMG8_RHIID</name>
<evidence type="ECO:0000313" key="2">
    <source>
        <dbReference type="EMBL" id="ESA04506.1"/>
    </source>
</evidence>
<sequence>MSDNYNDNIFILESNIEEYEPSSFKFNVTKSSCNNFMTDFFKELLQELYVILLNIDIKSDIEVQLNEFMNNFLFEYDLDPKDVLDIMTNNSENIFCYSSLIGFYYQYGIGYIISHRKNNYKLHIRNAEKGDNVSQYYVGNCYRYGINIKRDYNKAIEWYVKSSEGGNIKAIYKLGSFYYFGHNLIKDEKIAFELYLHSAEGGYYEALNTVGNCYYNGRGILKSGNKAFKCYLNAAEKGHAPSQFTIANYYKCVPKDLEKWYYWNRKAAINGCIDAQYKLADYYLNNNNEGKAFKWYMKLADKKDSIRALYLVAKCYRDGIGIDKNFKEATNWFNKLKQEYVTHCDKTITNIHPSAEFHGYIERPVYRTFCTIV</sequence>
<dbReference type="Gene3D" id="1.25.40.10">
    <property type="entry name" value="Tetratricopeptide repeat domain"/>
    <property type="match status" value="1"/>
</dbReference>
<dbReference type="PANTHER" id="PTHR11102">
    <property type="entry name" value="SEL-1-LIKE PROTEIN"/>
    <property type="match status" value="1"/>
</dbReference>
<gene>
    <name evidence="2" type="ORF">GLOINDRAFT_85308</name>
</gene>
<proteinExistence type="inferred from homology"/>
<dbReference type="SMART" id="SM00671">
    <property type="entry name" value="SEL1"/>
    <property type="match status" value="6"/>
</dbReference>
<organism evidence="2">
    <name type="scientific">Rhizophagus irregularis (strain DAOM 181602 / DAOM 197198 / MUCL 43194)</name>
    <name type="common">Arbuscular mycorrhizal fungus</name>
    <name type="synonym">Glomus intraradices</name>
    <dbReference type="NCBI Taxonomy" id="747089"/>
    <lineage>
        <taxon>Eukaryota</taxon>
        <taxon>Fungi</taxon>
        <taxon>Fungi incertae sedis</taxon>
        <taxon>Mucoromycota</taxon>
        <taxon>Glomeromycotina</taxon>
        <taxon>Glomeromycetes</taxon>
        <taxon>Glomerales</taxon>
        <taxon>Glomeraceae</taxon>
        <taxon>Rhizophagus</taxon>
    </lineage>
</organism>
<dbReference type="SUPFAM" id="SSF81901">
    <property type="entry name" value="HCP-like"/>
    <property type="match status" value="1"/>
</dbReference>
<dbReference type="AlphaFoldDB" id="U9TMG8"/>
<evidence type="ECO:0008006" key="3">
    <source>
        <dbReference type="Google" id="ProtNLM"/>
    </source>
</evidence>
<evidence type="ECO:0000256" key="1">
    <source>
        <dbReference type="ARBA" id="ARBA00038101"/>
    </source>
</evidence>
<dbReference type="InterPro" id="IPR006597">
    <property type="entry name" value="Sel1-like"/>
</dbReference>
<dbReference type="InterPro" id="IPR011990">
    <property type="entry name" value="TPR-like_helical_dom_sf"/>
</dbReference>
<dbReference type="VEuPathDB" id="FungiDB:RhiirFUN_006575"/>
<comment type="similarity">
    <text evidence="1">Belongs to the sel-1 family.</text>
</comment>
<dbReference type="eggNOG" id="KOG1550">
    <property type="taxonomic scope" value="Eukaryota"/>
</dbReference>
<dbReference type="HOGENOM" id="CLU_000288_36_14_1"/>
<dbReference type="PANTHER" id="PTHR11102:SF160">
    <property type="entry name" value="ERAD-ASSOCIATED E3 UBIQUITIN-PROTEIN LIGASE COMPONENT HRD3"/>
    <property type="match status" value="1"/>
</dbReference>
<accession>U9TMG8</accession>
<reference evidence="2" key="1">
    <citation type="submission" date="2013-07" db="EMBL/GenBank/DDBJ databases">
        <title>The genome of an arbuscular mycorrhizal fungus provides insights into the evolution of the oldest plant symbiosis.</title>
        <authorList>
            <consortium name="DOE Joint Genome Institute"/>
            <person name="Tisserant E."/>
            <person name="Malbreil M."/>
            <person name="Kuo A."/>
            <person name="Kohler A."/>
            <person name="Symeonidi A."/>
            <person name="Balestrini R."/>
            <person name="Charron P."/>
            <person name="Duensing N."/>
            <person name="Frei-dit-Frey N."/>
            <person name="Gianinazzi-Pearson V."/>
            <person name="Gilbert B."/>
            <person name="Handa Y."/>
            <person name="Hijri M."/>
            <person name="Kaul R."/>
            <person name="Kawaguchi M."/>
            <person name="Krajinski F."/>
            <person name="Lammers P."/>
            <person name="Lapierre D."/>
            <person name="Masclaux F.G."/>
            <person name="Murat C."/>
            <person name="Morin E."/>
            <person name="Ndikumana S."/>
            <person name="Pagni M."/>
            <person name="Petitpierre D."/>
            <person name="Requena N."/>
            <person name="Rosikiewicz P."/>
            <person name="Riley R."/>
            <person name="Saito K."/>
            <person name="San Clemente H."/>
            <person name="Shapiro H."/>
            <person name="van Tuinen D."/>
            <person name="Becard G."/>
            <person name="Bonfante P."/>
            <person name="Paszkowski U."/>
            <person name="Shachar-Hill Y."/>
            <person name="Young J.P."/>
            <person name="Sanders I.R."/>
            <person name="Henrissat B."/>
            <person name="Rensing S.A."/>
            <person name="Grigoriev I.V."/>
            <person name="Corradi N."/>
            <person name="Roux C."/>
            <person name="Martin F."/>
        </authorList>
    </citation>
    <scope>NUCLEOTIDE SEQUENCE</scope>
    <source>
        <strain evidence="2">DAOM 197198</strain>
    </source>
</reference>
<dbReference type="Pfam" id="PF08238">
    <property type="entry name" value="Sel1"/>
    <property type="match status" value="5"/>
</dbReference>
<protein>
    <recommendedName>
        <fullName evidence="3">HCP-like protein</fullName>
    </recommendedName>
</protein>
<dbReference type="InterPro" id="IPR050767">
    <property type="entry name" value="Sel1_AlgK"/>
</dbReference>
<dbReference type="EMBL" id="KI294266">
    <property type="protein sequence ID" value="ESA04506.1"/>
    <property type="molecule type" value="Genomic_DNA"/>
</dbReference>